<feature type="transmembrane region" description="Helical" evidence="1">
    <location>
        <begin position="323"/>
        <end position="349"/>
    </location>
</feature>
<keyword evidence="1" id="KW-0472">Membrane</keyword>
<proteinExistence type="predicted"/>
<feature type="transmembrane region" description="Helical" evidence="1">
    <location>
        <begin position="255"/>
        <end position="272"/>
    </location>
</feature>
<evidence type="ECO:0000313" key="3">
    <source>
        <dbReference type="Proteomes" id="UP000199391"/>
    </source>
</evidence>
<protein>
    <submittedName>
        <fullName evidence="2">Uncharacterized protein</fullName>
    </submittedName>
</protein>
<keyword evidence="1" id="KW-1133">Transmembrane helix</keyword>
<keyword evidence="3" id="KW-1185">Reference proteome</keyword>
<evidence type="ECO:0000313" key="2">
    <source>
        <dbReference type="EMBL" id="SFU36845.1"/>
    </source>
</evidence>
<feature type="transmembrane region" description="Helical" evidence="1">
    <location>
        <begin position="361"/>
        <end position="382"/>
    </location>
</feature>
<feature type="transmembrane region" description="Helical" evidence="1">
    <location>
        <begin position="156"/>
        <end position="178"/>
    </location>
</feature>
<feature type="transmembrane region" description="Helical" evidence="1">
    <location>
        <begin position="284"/>
        <end position="302"/>
    </location>
</feature>
<evidence type="ECO:0000256" key="1">
    <source>
        <dbReference type="SAM" id="Phobius"/>
    </source>
</evidence>
<gene>
    <name evidence="2" type="ORF">SAMN05216552_1002118</name>
</gene>
<dbReference type="Proteomes" id="UP000199391">
    <property type="component" value="Unassembled WGS sequence"/>
</dbReference>
<accession>A0A1I7FL18</accession>
<feature type="transmembrane region" description="Helical" evidence="1">
    <location>
        <begin position="438"/>
        <end position="458"/>
    </location>
</feature>
<dbReference type="AlphaFoldDB" id="A0A1I7FL18"/>
<feature type="transmembrane region" description="Helical" evidence="1">
    <location>
        <begin position="184"/>
        <end position="200"/>
    </location>
</feature>
<name>A0A1I7FL18_9BURK</name>
<reference evidence="3" key="1">
    <citation type="submission" date="2016-10" db="EMBL/GenBank/DDBJ databases">
        <authorList>
            <person name="Varghese N."/>
            <person name="Submissions S."/>
        </authorList>
    </citation>
    <scope>NUCLEOTIDE SEQUENCE [LARGE SCALE GENOMIC DNA]</scope>
    <source>
        <strain evidence="3">CGMCC 1.11014</strain>
    </source>
</reference>
<feature type="transmembrane region" description="Helical" evidence="1">
    <location>
        <begin position="48"/>
        <end position="68"/>
    </location>
</feature>
<keyword evidence="1" id="KW-0812">Transmembrane</keyword>
<dbReference type="EMBL" id="FPBO01000002">
    <property type="protein sequence ID" value="SFU36845.1"/>
    <property type="molecule type" value="Genomic_DNA"/>
</dbReference>
<sequence length="473" mass="51255">MKTAAPPIFPASTTSAAKVMLACLGVYWACMLTFSFGETRNADVAIKVLLGVACCLLALTVSLHAQALGHAVRILNAQRAPVALWRTWLRAWLLTATRYWAVICAGVSLQLTMPASTTFWLAGPALLSLALCLTALRTLGRLGMAPRGWGHAAEMAALCIVLYAGMVSGFGAALAWFAGLPVPLLLAFAATWPAMAWTVSRRWETRLPVRGVVARRSAIQHGSRVTTFFKRHTVLHWGGVSPASYPHQRTFPGKMLLWFNGEIMFWVIMLQMQTAQWNDTVVPLRAIGMFMLAMATASKLVVRDLHWRTLLLPGGLRRERIGTHIVLSTLTFQIMLMLAVAVIYLSVVIPTGTPATVALSRVLSMACLPFELALITSAAAVLRVLSSRALMALIAVAVAAGLGALYFIFFGGPAAFAAQIGLRSIPLFDALSWRIGPAYLLLLAAATVLFTHIANRLWTPEKLLRQMPKKGSA</sequence>
<feature type="transmembrane region" description="Helical" evidence="1">
    <location>
        <begin position="389"/>
        <end position="418"/>
    </location>
</feature>
<dbReference type="RefSeq" id="WP_093553256.1">
    <property type="nucleotide sequence ID" value="NZ_FPBO01000002.1"/>
</dbReference>
<feature type="transmembrane region" description="Helical" evidence="1">
    <location>
        <begin position="19"/>
        <end position="36"/>
    </location>
</feature>
<organism evidence="2 3">
    <name type="scientific">Pseudoduganella namucuonensis</name>
    <dbReference type="NCBI Taxonomy" id="1035707"/>
    <lineage>
        <taxon>Bacteria</taxon>
        <taxon>Pseudomonadati</taxon>
        <taxon>Pseudomonadota</taxon>
        <taxon>Betaproteobacteria</taxon>
        <taxon>Burkholderiales</taxon>
        <taxon>Oxalobacteraceae</taxon>
        <taxon>Telluria group</taxon>
        <taxon>Pseudoduganella</taxon>
    </lineage>
</organism>
<feature type="transmembrane region" description="Helical" evidence="1">
    <location>
        <begin position="117"/>
        <end position="136"/>
    </location>
</feature>
<dbReference type="STRING" id="1035707.SAMN05216552_1002118"/>